<comment type="caution">
    <text evidence="1">The sequence shown here is derived from an EMBL/GenBank/DDBJ whole genome shotgun (WGS) entry which is preliminary data.</text>
</comment>
<evidence type="ECO:0000313" key="1">
    <source>
        <dbReference type="EMBL" id="SMC80038.1"/>
    </source>
</evidence>
<proteinExistence type="predicted"/>
<sequence length="284" mass="30320">MKNQVSSVKERRSVLFVFLASVCFSTGGLFIKLVPWSALAINGARNLIGAAVIGLYLLITRRKIVFNRRVLIGALSMIGVTTLFAVANKLTTAANTIVLQFTAPVFVILFMSLFYHQKPGRVDLVTCFLVLLGVVLFFVDGIQAGNLTGNIVAILSGVCYAGVFMMNTGKGADAISSCFLGQLTAGLVMTPLCFRETDFSLPVMAAVLALGIVQVGGAYILFSIGIRHTQAVTASLITGMEPIMNPLLVAVFYGEQVSALAVTGAVIVVCSILAYNVWLARKKR</sequence>
<accession>A0AC61PNV2</accession>
<organism evidence="1 2">
    <name type="scientific">Aristaeella lactis</name>
    <dbReference type="NCBI Taxonomy" id="3046383"/>
    <lineage>
        <taxon>Bacteria</taxon>
        <taxon>Bacillati</taxon>
        <taxon>Bacillota</taxon>
        <taxon>Clostridia</taxon>
        <taxon>Eubacteriales</taxon>
        <taxon>Aristaeellaceae</taxon>
        <taxon>Aristaeella</taxon>
    </lineage>
</organism>
<reference evidence="1" key="1">
    <citation type="submission" date="2017-04" db="EMBL/GenBank/DDBJ databases">
        <authorList>
            <person name="Varghese N."/>
            <person name="Submissions S."/>
        </authorList>
    </citation>
    <scope>NUCLEOTIDE SEQUENCE</scope>
    <source>
        <strain evidence="1">WTE2008</strain>
    </source>
</reference>
<dbReference type="EMBL" id="FWXZ01000006">
    <property type="protein sequence ID" value="SMC80038.1"/>
    <property type="molecule type" value="Genomic_DNA"/>
</dbReference>
<gene>
    <name evidence="1" type="ORF">SAMN06297397_2569</name>
</gene>
<protein>
    <submittedName>
        <fullName evidence="1">EamA-like transporter family protein</fullName>
    </submittedName>
</protein>
<name>A0AC61PNV2_9FIRM</name>
<evidence type="ECO:0000313" key="2">
    <source>
        <dbReference type="Proteomes" id="UP000192328"/>
    </source>
</evidence>
<keyword evidence="2" id="KW-1185">Reference proteome</keyword>
<dbReference type="Proteomes" id="UP000192328">
    <property type="component" value="Unassembled WGS sequence"/>
</dbReference>